<feature type="chain" id="PRO_5045893006" description="Ig-like domain-containing protein" evidence="1">
    <location>
        <begin position="19"/>
        <end position="119"/>
    </location>
</feature>
<dbReference type="RefSeq" id="WP_167970552.1">
    <property type="nucleotide sequence ID" value="NZ_VSRL01000009.1"/>
</dbReference>
<name>A0ABX1FB23_9PSEU</name>
<dbReference type="Pfam" id="PF19873">
    <property type="entry name" value="DUF6346"/>
    <property type="match status" value="1"/>
</dbReference>
<evidence type="ECO:0000313" key="3">
    <source>
        <dbReference type="Proteomes" id="UP001515943"/>
    </source>
</evidence>
<evidence type="ECO:0000313" key="2">
    <source>
        <dbReference type="EMBL" id="NKE56136.1"/>
    </source>
</evidence>
<organism evidence="2 3">
    <name type="scientific">Lentzea indica</name>
    <dbReference type="NCBI Taxonomy" id="2604800"/>
    <lineage>
        <taxon>Bacteria</taxon>
        <taxon>Bacillati</taxon>
        <taxon>Actinomycetota</taxon>
        <taxon>Actinomycetes</taxon>
        <taxon>Pseudonocardiales</taxon>
        <taxon>Pseudonocardiaceae</taxon>
        <taxon>Lentzea</taxon>
    </lineage>
</organism>
<reference evidence="2 3" key="1">
    <citation type="submission" date="2019-08" db="EMBL/GenBank/DDBJ databases">
        <title>Lentzea from Indian Himalayas.</title>
        <authorList>
            <person name="Mandal S."/>
            <person name="Mallick Gupta A."/>
            <person name="Maiti P.K."/>
            <person name="Sarkar J."/>
            <person name="Mandal S."/>
        </authorList>
    </citation>
    <scope>NUCLEOTIDE SEQUENCE [LARGE SCALE GENOMIC DNA]</scope>
    <source>
        <strain evidence="2 3">PSKA42</strain>
    </source>
</reference>
<dbReference type="Proteomes" id="UP001515943">
    <property type="component" value="Unassembled WGS sequence"/>
</dbReference>
<feature type="signal peptide" evidence="1">
    <location>
        <begin position="1"/>
        <end position="18"/>
    </location>
</feature>
<gene>
    <name evidence="2" type="ORF">FXN61_04535</name>
</gene>
<sequence>MRALAFGLAAVLAFLALATTIRTTDVLVGSVDAEQVGTATVSSCTEQGPVGRWGVGTSYGCSADVRWEDGRTERLSFPPGQLEPGERDVAVFRSNRDPGLNDSGRWFLAGRSPRWRWGC</sequence>
<accession>A0ABX1FB23</accession>
<comment type="caution">
    <text evidence="2">The sequence shown here is derived from an EMBL/GenBank/DDBJ whole genome shotgun (WGS) entry which is preliminary data.</text>
</comment>
<keyword evidence="3" id="KW-1185">Reference proteome</keyword>
<proteinExistence type="predicted"/>
<dbReference type="EMBL" id="VSRL01000009">
    <property type="protein sequence ID" value="NKE56136.1"/>
    <property type="molecule type" value="Genomic_DNA"/>
</dbReference>
<evidence type="ECO:0000256" key="1">
    <source>
        <dbReference type="SAM" id="SignalP"/>
    </source>
</evidence>
<protein>
    <recommendedName>
        <fullName evidence="4">Ig-like domain-containing protein</fullName>
    </recommendedName>
</protein>
<evidence type="ECO:0008006" key="4">
    <source>
        <dbReference type="Google" id="ProtNLM"/>
    </source>
</evidence>
<dbReference type="InterPro" id="IPR045927">
    <property type="entry name" value="DUF6346"/>
</dbReference>
<keyword evidence="1" id="KW-0732">Signal</keyword>